<keyword evidence="2" id="KW-1185">Reference proteome</keyword>
<protein>
    <submittedName>
        <fullName evidence="1">Uncharacterized protein</fullName>
    </submittedName>
</protein>
<sequence length="69" mass="7612">MNVNYTPYANTNNTGTVTYGDHHFPQALHSEQVQALHDIRLALPHTAKPGQERYYSADGMAGSLANLQN</sequence>
<comment type="caution">
    <text evidence="1">The sequence shown here is derived from an EMBL/GenBank/DDBJ whole genome shotgun (WGS) entry which is preliminary data.</text>
</comment>
<name>A0ABR3DLQ3_NEUIN</name>
<organism evidence="1 2">
    <name type="scientific">Neurospora intermedia</name>
    <dbReference type="NCBI Taxonomy" id="5142"/>
    <lineage>
        <taxon>Eukaryota</taxon>
        <taxon>Fungi</taxon>
        <taxon>Dikarya</taxon>
        <taxon>Ascomycota</taxon>
        <taxon>Pezizomycotina</taxon>
        <taxon>Sordariomycetes</taxon>
        <taxon>Sordariomycetidae</taxon>
        <taxon>Sordariales</taxon>
        <taxon>Sordariaceae</taxon>
        <taxon>Neurospora</taxon>
    </lineage>
</organism>
<evidence type="ECO:0000313" key="2">
    <source>
        <dbReference type="Proteomes" id="UP001451303"/>
    </source>
</evidence>
<evidence type="ECO:0000313" key="1">
    <source>
        <dbReference type="EMBL" id="KAL0473594.1"/>
    </source>
</evidence>
<dbReference type="EMBL" id="JAVLET010000002">
    <property type="protein sequence ID" value="KAL0473594.1"/>
    <property type="molecule type" value="Genomic_DNA"/>
</dbReference>
<proteinExistence type="predicted"/>
<dbReference type="Proteomes" id="UP001451303">
    <property type="component" value="Unassembled WGS sequence"/>
</dbReference>
<accession>A0ABR3DLQ3</accession>
<gene>
    <name evidence="1" type="ORF">QR685DRAFT_435008</name>
</gene>
<reference evidence="1 2" key="1">
    <citation type="submission" date="2023-09" db="EMBL/GenBank/DDBJ databases">
        <title>Multi-omics analysis of a traditional fermented food reveals byproduct-associated fungal strains for waste-to-food upcycling.</title>
        <authorList>
            <consortium name="Lawrence Berkeley National Laboratory"/>
            <person name="Rekdal V.M."/>
            <person name="Villalobos-Escobedo J.M."/>
            <person name="Rodriguez-Valeron N."/>
            <person name="Garcia M.O."/>
            <person name="Vasquez D.P."/>
            <person name="Damayanti I."/>
            <person name="Sorensen P.M."/>
            <person name="Baidoo E.E."/>
            <person name="De Carvalho A.C."/>
            <person name="Riley R."/>
            <person name="Lipzen A."/>
            <person name="He G."/>
            <person name="Yan M."/>
            <person name="Haridas S."/>
            <person name="Daum C."/>
            <person name="Yoshinaga Y."/>
            <person name="Ng V."/>
            <person name="Grigoriev I.V."/>
            <person name="Munk R."/>
            <person name="Nuraida L."/>
            <person name="Wijaya C.H."/>
            <person name="Morales P.-C."/>
            <person name="Keasling J.D."/>
        </authorList>
    </citation>
    <scope>NUCLEOTIDE SEQUENCE [LARGE SCALE GENOMIC DNA]</scope>
    <source>
        <strain evidence="1 2">FGSC 2613</strain>
    </source>
</reference>